<dbReference type="OrthoDB" id="9812498at2"/>
<keyword evidence="1" id="KW-0175">Coiled coil</keyword>
<evidence type="ECO:0000313" key="4">
    <source>
        <dbReference type="EMBL" id="PRX56909.1"/>
    </source>
</evidence>
<keyword evidence="3" id="KW-0472">Membrane</keyword>
<accession>A0A2T0MH55</accession>
<feature type="compositionally biased region" description="Low complexity" evidence="2">
    <location>
        <begin position="757"/>
        <end position="775"/>
    </location>
</feature>
<feature type="region of interest" description="Disordered" evidence="2">
    <location>
        <begin position="936"/>
        <end position="996"/>
    </location>
</feature>
<dbReference type="EMBL" id="PVYX01000001">
    <property type="protein sequence ID" value="PRX56909.1"/>
    <property type="molecule type" value="Genomic_DNA"/>
</dbReference>
<dbReference type="AlphaFoldDB" id="A0A2T0MH55"/>
<keyword evidence="3" id="KW-0812">Transmembrane</keyword>
<feature type="transmembrane region" description="Helical" evidence="3">
    <location>
        <begin position="56"/>
        <end position="82"/>
    </location>
</feature>
<reference evidence="4 5" key="1">
    <citation type="submission" date="2018-03" db="EMBL/GenBank/DDBJ databases">
        <title>Genomic Encyclopedia of Archaeal and Bacterial Type Strains, Phase II (KMG-II): from individual species to whole genera.</title>
        <authorList>
            <person name="Goeker M."/>
        </authorList>
    </citation>
    <scope>NUCLEOTIDE SEQUENCE [LARGE SCALE GENOMIC DNA]</scope>
    <source>
        <strain evidence="4 5">DSM 25027</strain>
    </source>
</reference>
<dbReference type="Proteomes" id="UP000237640">
    <property type="component" value="Unassembled WGS sequence"/>
</dbReference>
<keyword evidence="5" id="KW-1185">Reference proteome</keyword>
<proteinExistence type="predicted"/>
<feature type="compositionally biased region" description="Basic and acidic residues" evidence="2">
    <location>
        <begin position="688"/>
        <end position="739"/>
    </location>
</feature>
<protein>
    <submittedName>
        <fullName evidence="4">Uncharacterized protein</fullName>
    </submittedName>
</protein>
<feature type="compositionally biased region" description="Basic and acidic residues" evidence="2">
    <location>
        <begin position="655"/>
        <end position="677"/>
    </location>
</feature>
<comment type="caution">
    <text evidence="4">The sequence shown here is derived from an EMBL/GenBank/DDBJ whole genome shotgun (WGS) entry which is preliminary data.</text>
</comment>
<feature type="transmembrane region" description="Helical" evidence="3">
    <location>
        <begin position="23"/>
        <end position="50"/>
    </location>
</feature>
<gene>
    <name evidence="4" type="ORF">CLV81_0910</name>
</gene>
<feature type="coiled-coil region" evidence="1">
    <location>
        <begin position="1011"/>
        <end position="1050"/>
    </location>
</feature>
<evidence type="ECO:0000256" key="3">
    <source>
        <dbReference type="SAM" id="Phobius"/>
    </source>
</evidence>
<evidence type="ECO:0000256" key="1">
    <source>
        <dbReference type="SAM" id="Coils"/>
    </source>
</evidence>
<sequence>MNSYRGVLTKLERFTRKYYTRQLIQGILLFGSFGLLFWLAITSVEFVFWLDGSWRLTLFLIFIAVELFLLYRFIIVPLSYLFKIKKGLSNKEASKLIGIHFPNVEDKLFNLLELAENPTKSELLEASIEQRSQNLAVLPFQEAIDFKESIRYVRYLIMPLLILAVFWISGNIGQLLNSHNRVVNYDLAYEKPAPFTFRLLNSNLNVLDNETLTIEFAVEGDLVPENASIVFADEPLLMRRNGNRFLYSVQPPFNETEFYVSANGWNSKTYKIESISTPTLVDFIMKLNFPSYLSKIPERISGSGNAVVPEGTRIEWEIKGTSVDKIKMTTSDTIELFGLNGESFEMVKNLFKNLDYSISTSNQEVKDFESLHYSIDVIRDASPKIEVSQVLDSLNPNQSFYSGQLSDDYGISKLNLIYYQADNEQNKRKILLESVNASGHQFYYTFPSGLDIEQGKDYKLYFEVVDNDGIRGGKATRSKVFSTKVFDDNELINRELDIQDNLLKKFDKSLEGYREQQETLSKIKEKQKEGNTFDFEEKTKIKNFIQKQKEQEQLMEKFSQQLNESLKKGDENDELKRLLQERLERQELEAKKNEKLLEELDKLADKIEKEELKKRLDELSKKQSSNARNLEQLLELTKRYYVTEKASQLAKELDKLSKEQDELAEKKKEGKELKDEESVSEQENLNKSFEKLSDELNELKKDNEDLKKPLSIDVKERSQESIKQDQKDALQELQDNKEESESESGSEGSKKAKQKQKSAAQKIQELSESLQQSASAGGGSSDTEDAEMLRQILDNLVTFSFKQEQLFEWVEESDVDVSQYGKMVRDQKELKDLFEHVDDSLFSLSLRRAELSEFVNEQITEVYYNIDKSLESLAENQVFQGASYQQYVINATNSLGDFLANILDNMQQNMQAGQGQGQGGQDFQLPDIIKGQEGLQEKLDGSGQQGKTESAGEGEEKKDGEGSGKEGKNGKDANDENGEQGNGKNSNGEESGEDSIGEQEELGFNEIYEIYKEQQFLREQLEKQLKDLIRKSDKDLAKKLIRQMEDFENDLIENGITQRTRNKANAIQHQLLKLENAALKQGQRKERESETNLEKYKNPIITKPKQLIDNRSDVEILNRQTLPLRRQYDKKVKEYFRND</sequence>
<feature type="region of interest" description="Disordered" evidence="2">
    <location>
        <begin position="655"/>
        <end position="783"/>
    </location>
</feature>
<name>A0A2T0MH55_9FLAO</name>
<evidence type="ECO:0000256" key="2">
    <source>
        <dbReference type="SAM" id="MobiDB-lite"/>
    </source>
</evidence>
<evidence type="ECO:0000313" key="5">
    <source>
        <dbReference type="Proteomes" id="UP000237640"/>
    </source>
</evidence>
<organism evidence="4 5">
    <name type="scientific">Flagellimonas meridianipacifica</name>
    <dbReference type="NCBI Taxonomy" id="1080225"/>
    <lineage>
        <taxon>Bacteria</taxon>
        <taxon>Pseudomonadati</taxon>
        <taxon>Bacteroidota</taxon>
        <taxon>Flavobacteriia</taxon>
        <taxon>Flavobacteriales</taxon>
        <taxon>Flavobacteriaceae</taxon>
        <taxon>Flagellimonas</taxon>
    </lineage>
</organism>
<feature type="compositionally biased region" description="Basic and acidic residues" evidence="2">
    <location>
        <begin position="954"/>
        <end position="974"/>
    </location>
</feature>
<dbReference type="RefSeq" id="WP_106143843.1">
    <property type="nucleotide sequence ID" value="NZ_PVYX01000001.1"/>
</dbReference>
<feature type="transmembrane region" description="Helical" evidence="3">
    <location>
        <begin position="152"/>
        <end position="170"/>
    </location>
</feature>
<keyword evidence="3" id="KW-1133">Transmembrane helix</keyword>